<evidence type="ECO:0000256" key="1">
    <source>
        <dbReference type="SAM" id="MobiDB-lite"/>
    </source>
</evidence>
<evidence type="ECO:0000313" key="3">
    <source>
        <dbReference type="Proteomes" id="UP001292094"/>
    </source>
</evidence>
<sequence length="272" mass="31166">MIDVVPVKQKRMEAEVSRRSVTRVYHVSYNNIRTKVCLPGFMAMHNITKKRIDNAIRKMTQTATPLLDLRGRHKPANKIEGRKADHKDYSHNKAGRTKTGGGPPPKPGDPVSAAVLPLLKEELESLGTEWDSDQRHHENNVLENTENGTVIPVLSVTAVEIDEPEERRTSTPVPNGDPVTTREEPSTSKGNIKCLKKKKLASREKQEALKLTSERKYLLREMDLELHRKRLELIDYEKKLITSYYEGQRELQQLQKRLLIEKHTKEISTPQQ</sequence>
<protein>
    <submittedName>
        <fullName evidence="2">Uncharacterized protein</fullName>
    </submittedName>
</protein>
<feature type="region of interest" description="Disordered" evidence="1">
    <location>
        <begin position="162"/>
        <end position="191"/>
    </location>
</feature>
<keyword evidence="3" id="KW-1185">Reference proteome</keyword>
<dbReference type="AlphaFoldDB" id="A0AAE1QFG2"/>
<gene>
    <name evidence="2" type="ORF">Pmani_005165</name>
</gene>
<name>A0AAE1QFG2_9EUCA</name>
<comment type="caution">
    <text evidence="2">The sequence shown here is derived from an EMBL/GenBank/DDBJ whole genome shotgun (WGS) entry which is preliminary data.</text>
</comment>
<reference evidence="2" key="1">
    <citation type="submission" date="2023-11" db="EMBL/GenBank/DDBJ databases">
        <title>Genome assemblies of two species of porcelain crab, Petrolisthes cinctipes and Petrolisthes manimaculis (Anomura: Porcellanidae).</title>
        <authorList>
            <person name="Angst P."/>
        </authorList>
    </citation>
    <scope>NUCLEOTIDE SEQUENCE</scope>
    <source>
        <strain evidence="2">PB745_02</strain>
        <tissue evidence="2">Gill</tissue>
    </source>
</reference>
<evidence type="ECO:0000313" key="2">
    <source>
        <dbReference type="EMBL" id="KAK4324162.1"/>
    </source>
</evidence>
<dbReference type="Proteomes" id="UP001292094">
    <property type="component" value="Unassembled WGS sequence"/>
</dbReference>
<accession>A0AAE1QFG2</accession>
<proteinExistence type="predicted"/>
<feature type="region of interest" description="Disordered" evidence="1">
    <location>
        <begin position="72"/>
        <end position="112"/>
    </location>
</feature>
<feature type="compositionally biased region" description="Basic and acidic residues" evidence="1">
    <location>
        <begin position="77"/>
        <end position="91"/>
    </location>
</feature>
<organism evidence="2 3">
    <name type="scientific">Petrolisthes manimaculis</name>
    <dbReference type="NCBI Taxonomy" id="1843537"/>
    <lineage>
        <taxon>Eukaryota</taxon>
        <taxon>Metazoa</taxon>
        <taxon>Ecdysozoa</taxon>
        <taxon>Arthropoda</taxon>
        <taxon>Crustacea</taxon>
        <taxon>Multicrustacea</taxon>
        <taxon>Malacostraca</taxon>
        <taxon>Eumalacostraca</taxon>
        <taxon>Eucarida</taxon>
        <taxon>Decapoda</taxon>
        <taxon>Pleocyemata</taxon>
        <taxon>Anomura</taxon>
        <taxon>Galatheoidea</taxon>
        <taxon>Porcellanidae</taxon>
        <taxon>Petrolisthes</taxon>
    </lineage>
</organism>
<dbReference type="EMBL" id="JAWZYT010000374">
    <property type="protein sequence ID" value="KAK4324162.1"/>
    <property type="molecule type" value="Genomic_DNA"/>
</dbReference>